<evidence type="ECO:0000256" key="1">
    <source>
        <dbReference type="ARBA" id="ARBA00022741"/>
    </source>
</evidence>
<keyword evidence="5" id="KW-0472">Membrane</keyword>
<evidence type="ECO:0000256" key="3">
    <source>
        <dbReference type="PROSITE-ProRule" id="PRU00289"/>
    </source>
</evidence>
<proteinExistence type="predicted"/>
<dbReference type="EMBL" id="BLAE01000007">
    <property type="protein sequence ID" value="GES07655.1"/>
    <property type="molecule type" value="Genomic_DNA"/>
</dbReference>
<keyword evidence="1 3" id="KW-0547">Nucleotide-binding</keyword>
<gene>
    <name evidence="7" type="ORF">Amac_012500</name>
</gene>
<feature type="transmembrane region" description="Helical" evidence="5">
    <location>
        <begin position="107"/>
        <end position="127"/>
    </location>
</feature>
<dbReference type="GO" id="GO:0005524">
    <property type="term" value="F:ATP binding"/>
    <property type="evidence" value="ECO:0007669"/>
    <property type="project" value="UniProtKB-UniRule"/>
</dbReference>
<keyword evidence="5" id="KW-1133">Transmembrane helix</keyword>
<dbReference type="SMART" id="SM00382">
    <property type="entry name" value="AAA"/>
    <property type="match status" value="1"/>
</dbReference>
<dbReference type="GO" id="GO:0003677">
    <property type="term" value="F:DNA binding"/>
    <property type="evidence" value="ECO:0007669"/>
    <property type="project" value="InterPro"/>
</dbReference>
<evidence type="ECO:0000256" key="4">
    <source>
        <dbReference type="SAM" id="MobiDB-lite"/>
    </source>
</evidence>
<feature type="region of interest" description="Disordered" evidence="4">
    <location>
        <begin position="514"/>
        <end position="549"/>
    </location>
</feature>
<dbReference type="InterPro" id="IPR003593">
    <property type="entry name" value="AAA+_ATPase"/>
</dbReference>
<evidence type="ECO:0000256" key="2">
    <source>
        <dbReference type="ARBA" id="ARBA00022840"/>
    </source>
</evidence>
<feature type="binding site" evidence="3">
    <location>
        <begin position="288"/>
        <end position="295"/>
    </location>
    <ligand>
        <name>ATP</name>
        <dbReference type="ChEBI" id="CHEBI:30616"/>
    </ligand>
</feature>
<evidence type="ECO:0000313" key="7">
    <source>
        <dbReference type="EMBL" id="GES07655.1"/>
    </source>
</evidence>
<dbReference type="PROSITE" id="PS50901">
    <property type="entry name" value="FTSK"/>
    <property type="match status" value="1"/>
</dbReference>
<evidence type="ECO:0000256" key="5">
    <source>
        <dbReference type="SAM" id="Phobius"/>
    </source>
</evidence>
<feature type="compositionally biased region" description="Basic and acidic residues" evidence="4">
    <location>
        <begin position="523"/>
        <end position="543"/>
    </location>
</feature>
<protein>
    <recommendedName>
        <fullName evidence="6">FtsK domain-containing protein</fullName>
    </recommendedName>
</protein>
<feature type="transmembrane region" description="Helical" evidence="5">
    <location>
        <begin position="133"/>
        <end position="150"/>
    </location>
</feature>
<dbReference type="Gene3D" id="3.40.50.300">
    <property type="entry name" value="P-loop containing nucleotide triphosphate hydrolases"/>
    <property type="match status" value="1"/>
</dbReference>
<feature type="transmembrane region" description="Helical" evidence="5">
    <location>
        <begin position="54"/>
        <end position="72"/>
    </location>
</feature>
<evidence type="ECO:0000313" key="8">
    <source>
        <dbReference type="Proteomes" id="UP000331127"/>
    </source>
</evidence>
<reference evidence="7 8" key="1">
    <citation type="submission" date="2019-10" db="EMBL/GenBank/DDBJ databases">
        <title>Whole genome shotgun sequence of Acrocarpospora macrocephala NBRC 16266.</title>
        <authorList>
            <person name="Ichikawa N."/>
            <person name="Kimura A."/>
            <person name="Kitahashi Y."/>
            <person name="Komaki H."/>
            <person name="Oguchi A."/>
        </authorList>
    </citation>
    <scope>NUCLEOTIDE SEQUENCE [LARGE SCALE GENOMIC DNA]</scope>
    <source>
        <strain evidence="7 8">NBRC 16266</strain>
    </source>
</reference>
<dbReference type="InterPro" id="IPR027417">
    <property type="entry name" value="P-loop_NTPase"/>
</dbReference>
<feature type="transmembrane region" description="Helical" evidence="5">
    <location>
        <begin position="78"/>
        <end position="95"/>
    </location>
</feature>
<sequence length="611" mass="66709">MVRRSTSRYRIRRNARQVRRYGAEPIVLLSDDLDLAPLLITAIGRVLWRYRSELAPFLTAALMVGTAVLLHGNAPNRWVTVLAVTAAAVGAVVVLRRWLDLRPIEAAYAATVLALVGGWTGAATVIGPFTPPLPLALAIGGVVVAVPWWAHRRRRARVRVERKLAAWPDIAHAVGLAGSRVQSALVDLWGYRVRVALARGQTVEDAVAKIPALESALGARRGAARIQPVPERADRMELRVIETDPHADAIGWTGPSITSIAEPVTLGLFEDATPVRVSLLRRHALVGGVAGAGKSGAINVILGELTACPDVIIWGIDLKRGMELLPWASCLDRLATTPQEAERLLRDAIAILEARADALAGDGLRVWEPNPDAPALIILIDEYAELVDEAPEAVRHADSIARRGRAVAVTLVAATQRPSQKAMGHGAVRSQMDVRLSFRVREQRDVDLILGQGMLKSGWHSHTLNAPGKFLLSAPEHDIPRRARTYLIDDHQVQRTASTHAPHRPLLDPISATAPQAARPHGHGHEHGSEADPQQAREPDRNGRHSAVQDAENALWEALWRAPSEGISIDELLRVTAMSRPWLYKRLKEHSDAGRISQVSRGRWRGYPTVN</sequence>
<dbReference type="SUPFAM" id="SSF52540">
    <property type="entry name" value="P-loop containing nucleoside triphosphate hydrolases"/>
    <property type="match status" value="1"/>
</dbReference>
<keyword evidence="2 3" id="KW-0067">ATP-binding</keyword>
<evidence type="ECO:0000259" key="6">
    <source>
        <dbReference type="PROSITE" id="PS50901"/>
    </source>
</evidence>
<dbReference type="InterPro" id="IPR050206">
    <property type="entry name" value="FtsK/SpoIIIE/SftA"/>
</dbReference>
<organism evidence="7 8">
    <name type="scientific">Acrocarpospora macrocephala</name>
    <dbReference type="NCBI Taxonomy" id="150177"/>
    <lineage>
        <taxon>Bacteria</taxon>
        <taxon>Bacillati</taxon>
        <taxon>Actinomycetota</taxon>
        <taxon>Actinomycetes</taxon>
        <taxon>Streptosporangiales</taxon>
        <taxon>Streptosporangiaceae</taxon>
        <taxon>Acrocarpospora</taxon>
    </lineage>
</organism>
<keyword evidence="8" id="KW-1185">Reference proteome</keyword>
<comment type="caution">
    <text evidence="7">The sequence shown here is derived from an EMBL/GenBank/DDBJ whole genome shotgun (WGS) entry which is preliminary data.</text>
</comment>
<accession>A0A5M3WEY7</accession>
<name>A0A5M3WEY7_9ACTN</name>
<dbReference type="Proteomes" id="UP000331127">
    <property type="component" value="Unassembled WGS sequence"/>
</dbReference>
<dbReference type="InterPro" id="IPR002543">
    <property type="entry name" value="FtsK_dom"/>
</dbReference>
<feature type="domain" description="FtsK" evidence="6">
    <location>
        <begin position="261"/>
        <end position="447"/>
    </location>
</feature>
<dbReference type="PANTHER" id="PTHR22683:SF41">
    <property type="entry name" value="DNA TRANSLOCASE FTSK"/>
    <property type="match status" value="1"/>
</dbReference>
<dbReference type="PANTHER" id="PTHR22683">
    <property type="entry name" value="SPORULATION PROTEIN RELATED"/>
    <property type="match status" value="1"/>
</dbReference>
<dbReference type="AlphaFoldDB" id="A0A5M3WEY7"/>
<keyword evidence="5" id="KW-0812">Transmembrane</keyword>